<protein>
    <submittedName>
        <fullName evidence="1">Uncharacterized protein</fullName>
    </submittedName>
</protein>
<keyword evidence="2" id="KW-1185">Reference proteome</keyword>
<dbReference type="VEuPathDB" id="VectorBase:LDEU013624"/>
<name>A0A443RSX8_9ACAR</name>
<accession>A0A443RSX8</accession>
<reference evidence="1 2" key="1">
    <citation type="journal article" date="2018" name="Gigascience">
        <title>Genomes of trombidid mites reveal novel predicted allergens and laterally-transferred genes associated with secondary metabolism.</title>
        <authorList>
            <person name="Dong X."/>
            <person name="Chaisiri K."/>
            <person name="Xia D."/>
            <person name="Armstrong S.D."/>
            <person name="Fang Y."/>
            <person name="Donnelly M.J."/>
            <person name="Kadowaki T."/>
            <person name="McGarry J.W."/>
            <person name="Darby A.C."/>
            <person name="Makepeace B.L."/>
        </authorList>
    </citation>
    <scope>NUCLEOTIDE SEQUENCE [LARGE SCALE GENOMIC DNA]</scope>
    <source>
        <strain evidence="1">UoL-UT</strain>
    </source>
</reference>
<organism evidence="1 2">
    <name type="scientific">Leptotrombidium deliense</name>
    <dbReference type="NCBI Taxonomy" id="299467"/>
    <lineage>
        <taxon>Eukaryota</taxon>
        <taxon>Metazoa</taxon>
        <taxon>Ecdysozoa</taxon>
        <taxon>Arthropoda</taxon>
        <taxon>Chelicerata</taxon>
        <taxon>Arachnida</taxon>
        <taxon>Acari</taxon>
        <taxon>Acariformes</taxon>
        <taxon>Trombidiformes</taxon>
        <taxon>Prostigmata</taxon>
        <taxon>Anystina</taxon>
        <taxon>Parasitengona</taxon>
        <taxon>Trombiculoidea</taxon>
        <taxon>Trombiculidae</taxon>
        <taxon>Leptotrombidium</taxon>
    </lineage>
</organism>
<comment type="caution">
    <text evidence="1">The sequence shown here is derived from an EMBL/GenBank/DDBJ whole genome shotgun (WGS) entry which is preliminary data.</text>
</comment>
<dbReference type="AlphaFoldDB" id="A0A443RSX8"/>
<sequence length="18" mass="2134">MTSEWEQSLVLPFLTYCS</sequence>
<proteinExistence type="predicted"/>
<dbReference type="Proteomes" id="UP000288716">
    <property type="component" value="Unassembled WGS sequence"/>
</dbReference>
<evidence type="ECO:0000313" key="2">
    <source>
        <dbReference type="Proteomes" id="UP000288716"/>
    </source>
</evidence>
<gene>
    <name evidence="1" type="ORF">B4U80_08360</name>
</gene>
<evidence type="ECO:0000313" key="1">
    <source>
        <dbReference type="EMBL" id="RWS18416.1"/>
    </source>
</evidence>
<dbReference type="EMBL" id="NCKV01040016">
    <property type="protein sequence ID" value="RWS18416.1"/>
    <property type="molecule type" value="Genomic_DNA"/>
</dbReference>